<feature type="compositionally biased region" description="Basic and acidic residues" evidence="7">
    <location>
        <begin position="546"/>
        <end position="560"/>
    </location>
</feature>
<evidence type="ECO:0000256" key="2">
    <source>
        <dbReference type="ARBA" id="ARBA00009797"/>
    </source>
</evidence>
<protein>
    <recommendedName>
        <fullName evidence="10">Exonuclease V</fullName>
    </recommendedName>
</protein>
<evidence type="ECO:0000256" key="3">
    <source>
        <dbReference type="ARBA" id="ARBA00011245"/>
    </source>
</evidence>
<feature type="compositionally biased region" description="Pro residues" evidence="7">
    <location>
        <begin position="105"/>
        <end position="114"/>
    </location>
</feature>
<gene>
    <name evidence="8" type="ORF">LTR24_008383</name>
</gene>
<keyword evidence="4" id="KW-0408">Iron</keyword>
<dbReference type="Proteomes" id="UP001345013">
    <property type="component" value="Unassembled WGS sequence"/>
</dbReference>
<dbReference type="PANTHER" id="PTHR14464:SF4">
    <property type="entry name" value="EXONUCLEASE V"/>
    <property type="match status" value="1"/>
</dbReference>
<keyword evidence="5" id="KW-0540">Nuclease</keyword>
<feature type="region of interest" description="Disordered" evidence="7">
    <location>
        <begin position="93"/>
        <end position="128"/>
    </location>
</feature>
<evidence type="ECO:0000256" key="7">
    <source>
        <dbReference type="SAM" id="MobiDB-lite"/>
    </source>
</evidence>
<name>A0ABR0K051_9EURO</name>
<organism evidence="8 9">
    <name type="scientific">Lithohypha guttulata</name>
    <dbReference type="NCBI Taxonomy" id="1690604"/>
    <lineage>
        <taxon>Eukaryota</taxon>
        <taxon>Fungi</taxon>
        <taxon>Dikarya</taxon>
        <taxon>Ascomycota</taxon>
        <taxon>Pezizomycotina</taxon>
        <taxon>Eurotiomycetes</taxon>
        <taxon>Chaetothyriomycetidae</taxon>
        <taxon>Chaetothyriales</taxon>
        <taxon>Trichomeriaceae</taxon>
        <taxon>Lithohypha</taxon>
    </lineage>
</organism>
<keyword evidence="4" id="KW-0479">Metal-binding</keyword>
<feature type="region of interest" description="Disordered" evidence="7">
    <location>
        <begin position="1"/>
        <end position="24"/>
    </location>
</feature>
<keyword evidence="6" id="KW-0378">Hydrolase</keyword>
<evidence type="ECO:0000256" key="4">
    <source>
        <dbReference type="ARBA" id="ARBA00022485"/>
    </source>
</evidence>
<evidence type="ECO:0000256" key="6">
    <source>
        <dbReference type="ARBA" id="ARBA00022839"/>
    </source>
</evidence>
<comment type="cofactor">
    <cofactor evidence="1">
        <name>[4Fe-4S] cluster</name>
        <dbReference type="ChEBI" id="CHEBI:49883"/>
    </cofactor>
</comment>
<reference evidence="8 9" key="1">
    <citation type="submission" date="2023-08" db="EMBL/GenBank/DDBJ databases">
        <title>Black Yeasts Isolated from many extreme environments.</title>
        <authorList>
            <person name="Coleine C."/>
            <person name="Stajich J.E."/>
            <person name="Selbmann L."/>
        </authorList>
    </citation>
    <scope>NUCLEOTIDE SEQUENCE [LARGE SCALE GENOMIC DNA]</scope>
    <source>
        <strain evidence="8 9">CCFEE 5885</strain>
    </source>
</reference>
<keyword evidence="9" id="KW-1185">Reference proteome</keyword>
<dbReference type="Pfam" id="PF09810">
    <property type="entry name" value="Exo5"/>
    <property type="match status" value="1"/>
</dbReference>
<dbReference type="PANTHER" id="PTHR14464">
    <property type="entry name" value="EXONUCLEASE V"/>
    <property type="match status" value="1"/>
</dbReference>
<feature type="compositionally biased region" description="Basic and acidic residues" evidence="7">
    <location>
        <begin position="117"/>
        <end position="127"/>
    </location>
</feature>
<feature type="region of interest" description="Disordered" evidence="7">
    <location>
        <begin position="418"/>
        <end position="450"/>
    </location>
</feature>
<evidence type="ECO:0000313" key="8">
    <source>
        <dbReference type="EMBL" id="KAK5080809.1"/>
    </source>
</evidence>
<comment type="subunit">
    <text evidence="3">Monomer.</text>
</comment>
<accession>A0ABR0K051</accession>
<keyword evidence="4" id="KW-0411">Iron-sulfur</keyword>
<evidence type="ECO:0000256" key="1">
    <source>
        <dbReference type="ARBA" id="ARBA00001966"/>
    </source>
</evidence>
<evidence type="ECO:0000256" key="5">
    <source>
        <dbReference type="ARBA" id="ARBA00022722"/>
    </source>
</evidence>
<evidence type="ECO:0000313" key="9">
    <source>
        <dbReference type="Proteomes" id="UP001345013"/>
    </source>
</evidence>
<feature type="region of interest" description="Disordered" evidence="7">
    <location>
        <begin position="546"/>
        <end position="566"/>
    </location>
</feature>
<sequence length="566" mass="64035">MAETTTPLSGAPPDNASDYGDFGSDAEEIEILDTLLAHAVSRTEEGRDSFIVTDIEDYEAPRGILLPKTIIETRLHISLLESHTETEVLRDIEAENNTRRSPSPAKEPSPPPAAAEPDTRSPIERFRTPPKKALSVTDLVSPAWCELQYFYVLSKHGRKRRTPAMKQGSVVHKSLEDEVYITVPVETTKIEDSWALRFWNICQGLKTLRETGRTRELEVWGTVGGELVNGIIDELSYECPDPKYQENLRAKATPVADLPEYQTSITEYLLAKPEEDRSQSVKNEGRQDQNWIYITDVKTRATPTLPTGSSLRPTIVQLHLYHHMLENLVQGNFSLNRLAERYDLDVDETFSDSFLAQLGNLNQEVFSQSSQPSTEEQVQAATVSSQDSMDILLQHNTLTTMWDFMMTQFKNTFDLNEPSPTRPLFDSVPPPASQQSTSDLPPPASQPTRLSPLLTASYMSSTYKHTPGITPSKRLLGHKSFQFNPQFLHAYLSEALAWWRGQRDANGVRLEEAWKCRSCEFRHECDWILEKDQQAFDEAMERKKMREMAGVEGDGKDKKAPSRSKV</sequence>
<comment type="similarity">
    <text evidence="2">Belongs to the EXO5 family.</text>
</comment>
<keyword evidence="6" id="KW-0269">Exonuclease</keyword>
<proteinExistence type="inferred from homology"/>
<evidence type="ECO:0008006" key="10">
    <source>
        <dbReference type="Google" id="ProtNLM"/>
    </source>
</evidence>
<keyword evidence="4" id="KW-0004">4Fe-4S</keyword>
<dbReference type="InterPro" id="IPR019190">
    <property type="entry name" value="EXOV"/>
</dbReference>
<dbReference type="EMBL" id="JAVRRG010000144">
    <property type="protein sequence ID" value="KAK5080809.1"/>
    <property type="molecule type" value="Genomic_DNA"/>
</dbReference>
<comment type="caution">
    <text evidence="8">The sequence shown here is derived from an EMBL/GenBank/DDBJ whole genome shotgun (WGS) entry which is preliminary data.</text>
</comment>